<sequence>MTEMMSKKQVRNFVVVFVAMVLMANYFVCCENTNIGDIGSDHHHHDHHKDGINVKEGHDLAPHHHHDGNRKMEADGVIRPNYGCLGSACLIFNNDCKGRCFCLPISLLFTGLCVGNCCH</sequence>
<evidence type="ECO:0000256" key="1">
    <source>
        <dbReference type="SAM" id="Phobius"/>
    </source>
</evidence>
<proteinExistence type="predicted"/>
<keyword evidence="1" id="KW-1133">Transmembrane helix</keyword>
<dbReference type="AlphaFoldDB" id="A0A8K0GZQ6"/>
<keyword evidence="3" id="KW-1185">Reference proteome</keyword>
<evidence type="ECO:0000313" key="3">
    <source>
        <dbReference type="Proteomes" id="UP000796880"/>
    </source>
</evidence>
<name>A0A8K0GZQ6_9ROSA</name>
<comment type="caution">
    <text evidence="2">The sequence shown here is derived from an EMBL/GenBank/DDBJ whole genome shotgun (WGS) entry which is preliminary data.</text>
</comment>
<dbReference type="Proteomes" id="UP000796880">
    <property type="component" value="Unassembled WGS sequence"/>
</dbReference>
<reference evidence="2" key="1">
    <citation type="submission" date="2020-03" db="EMBL/GenBank/DDBJ databases">
        <title>A high-quality chromosome-level genome assembly of a woody plant with both climbing and erect habits, Rhamnella rubrinervis.</title>
        <authorList>
            <person name="Lu Z."/>
            <person name="Yang Y."/>
            <person name="Zhu X."/>
            <person name="Sun Y."/>
        </authorList>
    </citation>
    <scope>NUCLEOTIDE SEQUENCE</scope>
    <source>
        <strain evidence="2">BYM</strain>
        <tissue evidence="2">Leaf</tissue>
    </source>
</reference>
<gene>
    <name evidence="2" type="ORF">FNV43_RR16978</name>
</gene>
<dbReference type="EMBL" id="VOIH02000007">
    <property type="protein sequence ID" value="KAF3443057.1"/>
    <property type="molecule type" value="Genomic_DNA"/>
</dbReference>
<protein>
    <submittedName>
        <fullName evidence="2">Uncharacterized protein</fullName>
    </submittedName>
</protein>
<organism evidence="2 3">
    <name type="scientific">Rhamnella rubrinervis</name>
    <dbReference type="NCBI Taxonomy" id="2594499"/>
    <lineage>
        <taxon>Eukaryota</taxon>
        <taxon>Viridiplantae</taxon>
        <taxon>Streptophyta</taxon>
        <taxon>Embryophyta</taxon>
        <taxon>Tracheophyta</taxon>
        <taxon>Spermatophyta</taxon>
        <taxon>Magnoliopsida</taxon>
        <taxon>eudicotyledons</taxon>
        <taxon>Gunneridae</taxon>
        <taxon>Pentapetalae</taxon>
        <taxon>rosids</taxon>
        <taxon>fabids</taxon>
        <taxon>Rosales</taxon>
        <taxon>Rhamnaceae</taxon>
        <taxon>rhamnoid group</taxon>
        <taxon>Rhamneae</taxon>
        <taxon>Rhamnella</taxon>
    </lineage>
</organism>
<keyword evidence="1" id="KW-0472">Membrane</keyword>
<accession>A0A8K0GZQ6</accession>
<keyword evidence="1" id="KW-0812">Transmembrane</keyword>
<feature type="transmembrane region" description="Helical" evidence="1">
    <location>
        <begin position="12"/>
        <end position="28"/>
    </location>
</feature>
<evidence type="ECO:0000313" key="2">
    <source>
        <dbReference type="EMBL" id="KAF3443057.1"/>
    </source>
</evidence>